<dbReference type="SUPFAM" id="SSF141571">
    <property type="entry name" value="Pentapeptide repeat-like"/>
    <property type="match status" value="1"/>
</dbReference>
<dbReference type="PANTHER" id="PTHR14136">
    <property type="entry name" value="BTB_POZ DOMAIN-CONTAINING PROTEIN KCTD9"/>
    <property type="match status" value="1"/>
</dbReference>
<dbReference type="Gene3D" id="2.160.20.80">
    <property type="entry name" value="E3 ubiquitin-protein ligase SopA"/>
    <property type="match status" value="1"/>
</dbReference>
<dbReference type="InterPro" id="IPR001646">
    <property type="entry name" value="5peptide_repeat"/>
</dbReference>
<name>A0AAQ0FHK0_BURCE</name>
<dbReference type="EMBL" id="QLUZ01000004">
    <property type="protein sequence ID" value="RAQ12821.1"/>
    <property type="molecule type" value="Genomic_DNA"/>
</dbReference>
<protein>
    <recommendedName>
        <fullName evidence="3">Pentapeptide repeat-containing protein</fullName>
    </recommendedName>
</protein>
<evidence type="ECO:0000313" key="1">
    <source>
        <dbReference type="EMBL" id="RAQ12821.1"/>
    </source>
</evidence>
<dbReference type="InterPro" id="IPR051082">
    <property type="entry name" value="Pentapeptide-BTB/POZ_domain"/>
</dbReference>
<organism evidence="1 2">
    <name type="scientific">Burkholderia cepacia</name>
    <name type="common">Pseudomonas cepacia</name>
    <dbReference type="NCBI Taxonomy" id="292"/>
    <lineage>
        <taxon>Bacteria</taxon>
        <taxon>Pseudomonadati</taxon>
        <taxon>Pseudomonadota</taxon>
        <taxon>Betaproteobacteria</taxon>
        <taxon>Burkholderiales</taxon>
        <taxon>Burkholderiaceae</taxon>
        <taxon>Burkholderia</taxon>
        <taxon>Burkholderia cepacia complex</taxon>
    </lineage>
</organism>
<evidence type="ECO:0000313" key="2">
    <source>
        <dbReference type="Proteomes" id="UP000248899"/>
    </source>
</evidence>
<dbReference type="Proteomes" id="UP000248899">
    <property type="component" value="Unassembled WGS sequence"/>
</dbReference>
<sequence length="209" mass="23279">MLPISGLIYFTDMNDAKKNQLRWDENLSQSANREISLAAKKSGVIPESPFQKTEDGLKDFRGFPLKVQLSRMEINEVDLSYSICLLAGSLNNCNVRRSRFSGANFDGRFFGVRFEDCDFEKISLKSTALGSAFFLNCNFSGAKMSDAMARGAIFERCSFDRANMKKAVLLSCTFNECTFDGAEFHNGSLMGSKFIGNRPSDTQLGNTMI</sequence>
<accession>A0AAQ0FHK0</accession>
<gene>
    <name evidence="1" type="ORF">DPR02_08805</name>
</gene>
<evidence type="ECO:0008006" key="3">
    <source>
        <dbReference type="Google" id="ProtNLM"/>
    </source>
</evidence>
<dbReference type="Pfam" id="PF13599">
    <property type="entry name" value="Pentapeptide_4"/>
    <property type="match status" value="1"/>
</dbReference>
<reference evidence="1 2" key="1">
    <citation type="submission" date="2018-06" db="EMBL/GenBank/DDBJ databases">
        <title>Towards the identification of Burkholderia cepacia strain which caused fatal septicemia.</title>
        <authorList>
            <person name="Bui L.A.T."/>
            <person name="Zakharova I.B."/>
            <person name="Shpak I.M."/>
            <person name="Teteryatnikova N."/>
            <person name="Ustinov D.V."/>
            <person name="Kuzyutina Y.A."/>
            <person name="Nguyen H.N."/>
            <person name="Antonov A.S."/>
            <person name="Avdyusheva E.F."/>
            <person name="Victorov D.V."/>
        </authorList>
    </citation>
    <scope>NUCLEOTIDE SEQUENCE [LARGE SCALE GENOMIC DNA]</scope>
    <source>
        <strain evidence="1 2">PT02</strain>
    </source>
</reference>
<proteinExistence type="predicted"/>
<comment type="caution">
    <text evidence="1">The sequence shown here is derived from an EMBL/GenBank/DDBJ whole genome shotgun (WGS) entry which is preliminary data.</text>
</comment>
<dbReference type="PANTHER" id="PTHR14136:SF17">
    <property type="entry name" value="BTB_POZ DOMAIN-CONTAINING PROTEIN KCTD9"/>
    <property type="match status" value="1"/>
</dbReference>
<dbReference type="AlphaFoldDB" id="A0AAQ0FHK0"/>